<evidence type="ECO:0000313" key="6">
    <source>
        <dbReference type="Proteomes" id="UP000051491"/>
    </source>
</evidence>
<dbReference type="RefSeq" id="WP_010497801.1">
    <property type="nucleotide sequence ID" value="NZ_JQBK01000016.1"/>
</dbReference>
<dbReference type="InterPro" id="IPR002495">
    <property type="entry name" value="Glyco_trans_8"/>
</dbReference>
<reference evidence="5" key="3">
    <citation type="submission" date="2016-11" db="EMBL/GenBank/DDBJ databases">
        <authorList>
            <person name="Jaros S."/>
            <person name="Januszkiewicz K."/>
            <person name="Wedrychowicz H."/>
        </authorList>
    </citation>
    <scope>NUCLEOTIDE SEQUENCE [LARGE SCALE GENOMIC DNA]</scope>
    <source>
        <strain evidence="5">ACA-DC 1533</strain>
    </source>
</reference>
<dbReference type="Proteomes" id="UP000051491">
    <property type="component" value="Unassembled WGS sequence"/>
</dbReference>
<name>A0A0R2KJ13_9LACO</name>
<keyword evidence="3" id="KW-0479">Metal-binding</keyword>
<gene>
    <name evidence="4" type="ORF">IV43_GL000599</name>
    <name evidence="5" type="ORF">LAC1533_2163</name>
</gene>
<dbReference type="SUPFAM" id="SSF53448">
    <property type="entry name" value="Nucleotide-diphospho-sugar transferases"/>
    <property type="match status" value="1"/>
</dbReference>
<keyword evidence="2 4" id="KW-0808">Transferase</keyword>
<dbReference type="InterPro" id="IPR050748">
    <property type="entry name" value="Glycosyltrans_8_dom-fam"/>
</dbReference>
<reference evidence="7" key="2">
    <citation type="submission" date="2016-11" db="EMBL/GenBank/DDBJ databases">
        <authorList>
            <person name="Papadimitriou K."/>
        </authorList>
    </citation>
    <scope>NUCLEOTIDE SEQUENCE [LARGE SCALE GENOMIC DNA]</scope>
    <source>
        <strain evidence="7">ACA-DC 1533</strain>
    </source>
</reference>
<reference evidence="4 6" key="1">
    <citation type="journal article" date="2015" name="Genome Announc.">
        <title>Expanding the biotechnology potential of lactobacilli through comparative genomics of 213 strains and associated genera.</title>
        <authorList>
            <person name="Sun Z."/>
            <person name="Harris H.M."/>
            <person name="McCann A."/>
            <person name="Guo C."/>
            <person name="Argimon S."/>
            <person name="Zhang W."/>
            <person name="Yang X."/>
            <person name="Jeffery I.B."/>
            <person name="Cooney J.C."/>
            <person name="Kagawa T.F."/>
            <person name="Liu W."/>
            <person name="Song Y."/>
            <person name="Salvetti E."/>
            <person name="Wrobel A."/>
            <person name="Rasinkangas P."/>
            <person name="Parkhill J."/>
            <person name="Rea M.C."/>
            <person name="O'Sullivan O."/>
            <person name="Ritari J."/>
            <person name="Douillard F.P."/>
            <person name="Paul Ross R."/>
            <person name="Yang R."/>
            <person name="Briner A.E."/>
            <person name="Felis G.E."/>
            <person name="de Vos W.M."/>
            <person name="Barrangou R."/>
            <person name="Klaenhammer T.R."/>
            <person name="Caufield P.W."/>
            <person name="Cui Y."/>
            <person name="Zhang H."/>
            <person name="O'Toole P.W."/>
        </authorList>
    </citation>
    <scope>NUCLEOTIDE SEQUENCE [LARGE SCALE GENOMIC DNA]</scope>
    <source>
        <strain evidence="4 6">DSM 15353</strain>
    </source>
</reference>
<dbReference type="Gene3D" id="3.90.550.10">
    <property type="entry name" value="Spore Coat Polysaccharide Biosynthesis Protein SpsA, Chain A"/>
    <property type="match status" value="1"/>
</dbReference>
<dbReference type="PANTHER" id="PTHR13778">
    <property type="entry name" value="GLYCOSYLTRANSFERASE 8 DOMAIN-CONTAINING PROTEIN"/>
    <property type="match status" value="1"/>
</dbReference>
<protein>
    <submittedName>
        <fullName evidence="5">Contains glycosyl transferase family 8 domain</fullName>
    </submittedName>
    <submittedName>
        <fullName evidence="4">Lipopolysaccharide biosynthesis glycosyltransferase</fullName>
    </submittedName>
</protein>
<dbReference type="InterPro" id="IPR029044">
    <property type="entry name" value="Nucleotide-diphossugar_trans"/>
</dbReference>
<dbReference type="GO" id="GO:0046872">
    <property type="term" value="F:metal ion binding"/>
    <property type="evidence" value="ECO:0007669"/>
    <property type="project" value="UniProtKB-KW"/>
</dbReference>
<dbReference type="PATRIC" id="fig|89059.3.peg.619"/>
<dbReference type="PANTHER" id="PTHR13778:SF47">
    <property type="entry name" value="LIPOPOLYSACCHARIDE 1,3-GALACTOSYLTRANSFERASE"/>
    <property type="match status" value="1"/>
</dbReference>
<dbReference type="GeneID" id="95350261"/>
<evidence type="ECO:0000256" key="3">
    <source>
        <dbReference type="ARBA" id="ARBA00022723"/>
    </source>
</evidence>
<dbReference type="KEGG" id="laca:LAC1533_2163"/>
<organism evidence="4 6">
    <name type="scientific">Ligilactobacillus acidipiscis</name>
    <dbReference type="NCBI Taxonomy" id="89059"/>
    <lineage>
        <taxon>Bacteria</taxon>
        <taxon>Bacillati</taxon>
        <taxon>Bacillota</taxon>
        <taxon>Bacilli</taxon>
        <taxon>Lactobacillales</taxon>
        <taxon>Lactobacillaceae</taxon>
        <taxon>Ligilactobacillus</taxon>
    </lineage>
</organism>
<sequence>MNIMYCGDQHIEEGLAISIISVLKNTKQPLHFYILTAKIKTKKQIFYPISDTFITKLNEYAQKFDAQNTVRKFDITDLFDASLPLANLNTSFTPNCMLRLYSDLLPDLPDKILYLDADVLCRQDFSDFYKQDLSEGEIAGSLDHYGKWFFHRQLRLFDYINSGVLLLNLKQIRADGLFEKCRRKCRTTRMFMPDQSAINRLCHAKVITETKYNEQHRLKDQTVFQHFTTSFKFLPHFKIRTIKPWQVELLHNELGIYEYDDVLAESNKFMTEKN</sequence>
<evidence type="ECO:0000256" key="1">
    <source>
        <dbReference type="ARBA" id="ARBA00022676"/>
    </source>
</evidence>
<dbReference type="OrthoDB" id="5672604at2"/>
<evidence type="ECO:0000313" key="5">
    <source>
        <dbReference type="EMBL" id="SFV41588.1"/>
    </source>
</evidence>
<dbReference type="Pfam" id="PF01501">
    <property type="entry name" value="Glyco_transf_8"/>
    <property type="match status" value="1"/>
</dbReference>
<dbReference type="AlphaFoldDB" id="A0A0R2KJ13"/>
<dbReference type="STRING" id="89059.LAC1533_2163"/>
<evidence type="ECO:0000313" key="4">
    <source>
        <dbReference type="EMBL" id="KRN86596.1"/>
    </source>
</evidence>
<evidence type="ECO:0000313" key="7">
    <source>
        <dbReference type="Proteomes" id="UP000190935"/>
    </source>
</evidence>
<dbReference type="Proteomes" id="UP000190935">
    <property type="component" value="Chromosome I"/>
</dbReference>
<evidence type="ECO:0000256" key="2">
    <source>
        <dbReference type="ARBA" id="ARBA00022679"/>
    </source>
</evidence>
<accession>A0A0R2KJ13</accession>
<dbReference type="EMBL" id="LT630287">
    <property type="protein sequence ID" value="SFV41588.1"/>
    <property type="molecule type" value="Genomic_DNA"/>
</dbReference>
<proteinExistence type="predicted"/>
<dbReference type="EMBL" id="JQBK01000016">
    <property type="protein sequence ID" value="KRN86596.1"/>
    <property type="molecule type" value="Genomic_DNA"/>
</dbReference>
<keyword evidence="1" id="KW-0328">Glycosyltransferase</keyword>
<dbReference type="GO" id="GO:0016757">
    <property type="term" value="F:glycosyltransferase activity"/>
    <property type="evidence" value="ECO:0007669"/>
    <property type="project" value="UniProtKB-KW"/>
</dbReference>